<evidence type="ECO:0000256" key="3">
    <source>
        <dbReference type="ARBA" id="ARBA00023163"/>
    </source>
</evidence>
<dbReference type="InterPro" id="IPR009057">
    <property type="entry name" value="Homeodomain-like_sf"/>
</dbReference>
<dbReference type="Pfam" id="PF00440">
    <property type="entry name" value="TetR_N"/>
    <property type="match status" value="1"/>
</dbReference>
<keyword evidence="7" id="KW-1185">Reference proteome</keyword>
<evidence type="ECO:0000256" key="4">
    <source>
        <dbReference type="PROSITE-ProRule" id="PRU00335"/>
    </source>
</evidence>
<dbReference type="Gene3D" id="1.10.357.10">
    <property type="entry name" value="Tetracycline Repressor, domain 2"/>
    <property type="match status" value="1"/>
</dbReference>
<dbReference type="RefSeq" id="WP_166279400.1">
    <property type="nucleotide sequence ID" value="NZ_JAANNP010000002.1"/>
</dbReference>
<dbReference type="SUPFAM" id="SSF46689">
    <property type="entry name" value="Homeodomain-like"/>
    <property type="match status" value="1"/>
</dbReference>
<evidence type="ECO:0000256" key="1">
    <source>
        <dbReference type="ARBA" id="ARBA00023015"/>
    </source>
</evidence>
<evidence type="ECO:0000313" key="7">
    <source>
        <dbReference type="Proteomes" id="UP000800981"/>
    </source>
</evidence>
<keyword evidence="1" id="KW-0805">Transcription regulation</keyword>
<evidence type="ECO:0000259" key="5">
    <source>
        <dbReference type="PROSITE" id="PS50977"/>
    </source>
</evidence>
<dbReference type="InterPro" id="IPR036271">
    <property type="entry name" value="Tet_transcr_reg_TetR-rel_C_sf"/>
</dbReference>
<dbReference type="EMBL" id="JAANNP010000002">
    <property type="protein sequence ID" value="NHC13259.1"/>
    <property type="molecule type" value="Genomic_DNA"/>
</dbReference>
<protein>
    <submittedName>
        <fullName evidence="6">TetR/AcrR family transcriptional regulator</fullName>
    </submittedName>
</protein>
<dbReference type="Gene3D" id="1.10.10.60">
    <property type="entry name" value="Homeodomain-like"/>
    <property type="match status" value="1"/>
</dbReference>
<dbReference type="PRINTS" id="PR00455">
    <property type="entry name" value="HTHTETR"/>
</dbReference>
<evidence type="ECO:0000256" key="2">
    <source>
        <dbReference type="ARBA" id="ARBA00023125"/>
    </source>
</evidence>
<accession>A0ABX0GUC8</accession>
<gene>
    <name evidence="6" type="ORF">G9H71_05620</name>
</gene>
<feature type="domain" description="HTH tetR-type" evidence="5">
    <location>
        <begin position="12"/>
        <end position="72"/>
    </location>
</feature>
<feature type="DNA-binding region" description="H-T-H motif" evidence="4">
    <location>
        <begin position="35"/>
        <end position="54"/>
    </location>
</feature>
<dbReference type="Proteomes" id="UP000800981">
    <property type="component" value="Unassembled WGS sequence"/>
</dbReference>
<proteinExistence type="predicted"/>
<name>A0ABX0GUC8_9ACTN</name>
<dbReference type="PROSITE" id="PS50977">
    <property type="entry name" value="HTH_TETR_2"/>
    <property type="match status" value="1"/>
</dbReference>
<dbReference type="PANTHER" id="PTHR30055:SF234">
    <property type="entry name" value="HTH-TYPE TRANSCRIPTIONAL REGULATOR BETI"/>
    <property type="match status" value="1"/>
</dbReference>
<keyword evidence="2 4" id="KW-0238">DNA-binding</keyword>
<comment type="caution">
    <text evidence="6">The sequence shown here is derived from an EMBL/GenBank/DDBJ whole genome shotgun (WGS) entry which is preliminary data.</text>
</comment>
<organism evidence="6 7">
    <name type="scientific">Motilibacter deserti</name>
    <dbReference type="NCBI Taxonomy" id="2714956"/>
    <lineage>
        <taxon>Bacteria</taxon>
        <taxon>Bacillati</taxon>
        <taxon>Actinomycetota</taxon>
        <taxon>Actinomycetes</taxon>
        <taxon>Motilibacterales</taxon>
        <taxon>Motilibacteraceae</taxon>
        <taxon>Motilibacter</taxon>
    </lineage>
</organism>
<dbReference type="InterPro" id="IPR050109">
    <property type="entry name" value="HTH-type_TetR-like_transc_reg"/>
</dbReference>
<sequence>MEPGSARQDAPRDTRAAIVEAATLLLRESGARAVTTRAVAQAAQVQAPTIYRLFGDKDGLLDAVAEHVMSAYVAAKPGDGLIDDPVEELRAAWRAHVEFGLSNPEVYALLTTPGRGAPSPATAAGIDVLRSRVRRLAQRALLKVDEERAVLLIHAAGTGAVLALLDEPAEERDLGLADFMLDAVLARMLVSAPAVADDDVAAVAVTFATVVPDLPGLSSAERMLLSEWVSRSLRHLRGRSAAATPEE</sequence>
<reference evidence="6 7" key="1">
    <citation type="submission" date="2020-03" db="EMBL/GenBank/DDBJ databases">
        <title>Two novel Motilibacter sp.</title>
        <authorList>
            <person name="Liu S."/>
        </authorList>
    </citation>
    <scope>NUCLEOTIDE SEQUENCE [LARGE SCALE GENOMIC DNA]</scope>
    <source>
        <strain evidence="6 7">E257</strain>
    </source>
</reference>
<dbReference type="InterPro" id="IPR001647">
    <property type="entry name" value="HTH_TetR"/>
</dbReference>
<dbReference type="SUPFAM" id="SSF48498">
    <property type="entry name" value="Tetracyclin repressor-like, C-terminal domain"/>
    <property type="match status" value="1"/>
</dbReference>
<keyword evidence="3" id="KW-0804">Transcription</keyword>
<evidence type="ECO:0000313" key="6">
    <source>
        <dbReference type="EMBL" id="NHC13259.1"/>
    </source>
</evidence>
<dbReference type="PANTHER" id="PTHR30055">
    <property type="entry name" value="HTH-TYPE TRANSCRIPTIONAL REGULATOR RUTR"/>
    <property type="match status" value="1"/>
</dbReference>